<dbReference type="Pfam" id="PF06949">
    <property type="entry name" value="DUF1292"/>
    <property type="match status" value="1"/>
</dbReference>
<evidence type="ECO:0000313" key="1">
    <source>
        <dbReference type="EMBL" id="HIS97238.1"/>
    </source>
</evidence>
<dbReference type="AlphaFoldDB" id="A0A9D1G4R6"/>
<evidence type="ECO:0000313" key="2">
    <source>
        <dbReference type="Proteomes" id="UP000886876"/>
    </source>
</evidence>
<sequence>MDEDLGSSFITIEDEDGNEFELEQLATMEYNGQEYSAFLPADMDEDDPDYGYIILRIEEENGEELFCSVDDEEELVAVYDRFMELLFDEETDEDTEE</sequence>
<gene>
    <name evidence="1" type="ORF">IAD42_04610</name>
</gene>
<name>A0A9D1G4R6_9FIRM</name>
<dbReference type="Proteomes" id="UP000886876">
    <property type="component" value="Unassembled WGS sequence"/>
</dbReference>
<comment type="caution">
    <text evidence="1">The sequence shown here is derived from an EMBL/GenBank/DDBJ whole genome shotgun (WGS) entry which is preliminary data.</text>
</comment>
<dbReference type="InterPro" id="IPR009711">
    <property type="entry name" value="UPF0473"/>
</dbReference>
<proteinExistence type="predicted"/>
<protein>
    <submittedName>
        <fullName evidence="1">DUF1292 domain-containing protein</fullName>
    </submittedName>
</protein>
<reference evidence="1" key="2">
    <citation type="journal article" date="2021" name="PeerJ">
        <title>Extensive microbial diversity within the chicken gut microbiome revealed by metagenomics and culture.</title>
        <authorList>
            <person name="Gilroy R."/>
            <person name="Ravi A."/>
            <person name="Getino M."/>
            <person name="Pursley I."/>
            <person name="Horton D.L."/>
            <person name="Alikhan N.F."/>
            <person name="Baker D."/>
            <person name="Gharbi K."/>
            <person name="Hall N."/>
            <person name="Watson M."/>
            <person name="Adriaenssens E.M."/>
            <person name="Foster-Nyarko E."/>
            <person name="Jarju S."/>
            <person name="Secka A."/>
            <person name="Antonio M."/>
            <person name="Oren A."/>
            <person name="Chaudhuri R.R."/>
            <person name="La Ragione R."/>
            <person name="Hildebrand F."/>
            <person name="Pallen M.J."/>
        </authorList>
    </citation>
    <scope>NUCLEOTIDE SEQUENCE</scope>
    <source>
        <strain evidence="1">ChiHecec3B27-6122</strain>
    </source>
</reference>
<reference evidence="1" key="1">
    <citation type="submission" date="2020-10" db="EMBL/GenBank/DDBJ databases">
        <authorList>
            <person name="Gilroy R."/>
        </authorList>
    </citation>
    <scope>NUCLEOTIDE SEQUENCE</scope>
    <source>
        <strain evidence="1">ChiHecec3B27-6122</strain>
    </source>
</reference>
<accession>A0A9D1G4R6</accession>
<dbReference type="EMBL" id="DVJS01000111">
    <property type="protein sequence ID" value="HIS97238.1"/>
    <property type="molecule type" value="Genomic_DNA"/>
</dbReference>
<organism evidence="1 2">
    <name type="scientific">Candidatus Scatomorpha pullistercoris</name>
    <dbReference type="NCBI Taxonomy" id="2840929"/>
    <lineage>
        <taxon>Bacteria</taxon>
        <taxon>Bacillati</taxon>
        <taxon>Bacillota</taxon>
        <taxon>Clostridia</taxon>
        <taxon>Eubacteriales</taxon>
        <taxon>Candidatus Scatomorpha</taxon>
    </lineage>
</organism>